<dbReference type="AlphaFoldDB" id="A0A368BT74"/>
<sequence>MKNKLNLIEDLILAELRVFNMMQFFIGFITDTESRLIVYEVYCRDRDGLDPVNVKWVEKQLEVSFPTAYKIIEKLISEGMLIKSRGSKDKRSFTLHPTNALKEGIKTYTMMWLEKAIELELIKMSDKEKNELYKGLKIQPSVRKFDELSQELHAKLHNEFISLND</sequence>
<evidence type="ECO:0000313" key="2">
    <source>
        <dbReference type="Proteomes" id="UP000253307"/>
    </source>
</evidence>
<dbReference type="SUPFAM" id="SSF46785">
    <property type="entry name" value="Winged helix' DNA-binding domain"/>
    <property type="match status" value="1"/>
</dbReference>
<name>A0A368BT74_9GAMM</name>
<gene>
    <name evidence="1" type="ORF">DBW96_04060</name>
</gene>
<accession>A0A368BT74</accession>
<dbReference type="InterPro" id="IPR036390">
    <property type="entry name" value="WH_DNA-bd_sf"/>
</dbReference>
<comment type="caution">
    <text evidence="1">The sequence shown here is derived from an EMBL/GenBank/DDBJ whole genome shotgun (WGS) entry which is preliminary data.</text>
</comment>
<evidence type="ECO:0008006" key="3">
    <source>
        <dbReference type="Google" id="ProtNLM"/>
    </source>
</evidence>
<proteinExistence type="predicted"/>
<evidence type="ECO:0000313" key="1">
    <source>
        <dbReference type="EMBL" id="RCL39916.1"/>
    </source>
</evidence>
<reference evidence="1 2" key="1">
    <citation type="journal article" date="2018" name="Microbiome">
        <title>Fine metagenomic profile of the Mediterranean stratified and mixed water columns revealed by assembly and recruitment.</title>
        <authorList>
            <person name="Haro-Moreno J.M."/>
            <person name="Lopez-Perez M."/>
            <person name="De La Torre J.R."/>
            <person name="Picazo A."/>
            <person name="Camacho A."/>
            <person name="Rodriguez-Valera F."/>
        </authorList>
    </citation>
    <scope>NUCLEOTIDE SEQUENCE [LARGE SCALE GENOMIC DNA]</scope>
    <source>
        <strain evidence="1">MED-G82</strain>
    </source>
</reference>
<dbReference type="InterPro" id="IPR036388">
    <property type="entry name" value="WH-like_DNA-bd_sf"/>
</dbReference>
<dbReference type="Gene3D" id="1.10.10.10">
    <property type="entry name" value="Winged helix-like DNA-binding domain superfamily/Winged helix DNA-binding domain"/>
    <property type="match status" value="1"/>
</dbReference>
<organism evidence="1 2">
    <name type="scientific">SAR86 cluster bacterium</name>
    <dbReference type="NCBI Taxonomy" id="2030880"/>
    <lineage>
        <taxon>Bacteria</taxon>
        <taxon>Pseudomonadati</taxon>
        <taxon>Pseudomonadota</taxon>
        <taxon>Gammaproteobacteria</taxon>
        <taxon>SAR86 cluster</taxon>
    </lineage>
</organism>
<protein>
    <recommendedName>
        <fullName evidence="3">MarR family transcriptional regulator</fullName>
    </recommendedName>
</protein>
<dbReference type="Proteomes" id="UP000253307">
    <property type="component" value="Unassembled WGS sequence"/>
</dbReference>
<dbReference type="EMBL" id="QOPE01000034">
    <property type="protein sequence ID" value="RCL39916.1"/>
    <property type="molecule type" value="Genomic_DNA"/>
</dbReference>